<comment type="caution">
    <text evidence="1">The sequence shown here is derived from an EMBL/GenBank/DDBJ whole genome shotgun (WGS) entry which is preliminary data.</text>
</comment>
<dbReference type="InterPro" id="IPR013083">
    <property type="entry name" value="Znf_RING/FYVE/PHD"/>
</dbReference>
<dbReference type="InterPro" id="IPR001965">
    <property type="entry name" value="Znf_PHD"/>
</dbReference>
<feature type="non-terminal residue" evidence="1">
    <location>
        <position position="385"/>
    </location>
</feature>
<dbReference type="PROSITE" id="PS01359">
    <property type="entry name" value="ZF_PHD_1"/>
    <property type="match status" value="1"/>
</dbReference>
<protein>
    <submittedName>
        <fullName evidence="1">Uncharacterized protein</fullName>
    </submittedName>
</protein>
<proteinExistence type="predicted"/>
<reference evidence="1" key="1">
    <citation type="submission" date="2022-03" db="EMBL/GenBank/DDBJ databases">
        <authorList>
            <person name="Martin C."/>
        </authorList>
    </citation>
    <scope>NUCLEOTIDE SEQUENCE</scope>
</reference>
<dbReference type="EMBL" id="CAIIXF020000013">
    <property type="protein sequence ID" value="CAH1802667.1"/>
    <property type="molecule type" value="Genomic_DNA"/>
</dbReference>
<dbReference type="InterPro" id="IPR011011">
    <property type="entry name" value="Znf_FYVE_PHD"/>
</dbReference>
<evidence type="ECO:0000313" key="1">
    <source>
        <dbReference type="EMBL" id="CAH1802667.1"/>
    </source>
</evidence>
<dbReference type="SUPFAM" id="SSF57903">
    <property type="entry name" value="FYVE/PHD zinc finger"/>
    <property type="match status" value="1"/>
</dbReference>
<organism evidence="1 2">
    <name type="scientific">Owenia fusiformis</name>
    <name type="common">Polychaete worm</name>
    <dbReference type="NCBI Taxonomy" id="6347"/>
    <lineage>
        <taxon>Eukaryota</taxon>
        <taxon>Metazoa</taxon>
        <taxon>Spiralia</taxon>
        <taxon>Lophotrochozoa</taxon>
        <taxon>Annelida</taxon>
        <taxon>Polychaeta</taxon>
        <taxon>Sedentaria</taxon>
        <taxon>Canalipalpata</taxon>
        <taxon>Sabellida</taxon>
        <taxon>Oweniida</taxon>
        <taxon>Oweniidae</taxon>
        <taxon>Owenia</taxon>
    </lineage>
</organism>
<dbReference type="Gene3D" id="3.30.40.10">
    <property type="entry name" value="Zinc/RING finger domain, C3HC4 (zinc finger)"/>
    <property type="match status" value="1"/>
</dbReference>
<dbReference type="InterPro" id="IPR019787">
    <property type="entry name" value="Znf_PHD-finger"/>
</dbReference>
<dbReference type="AlphaFoldDB" id="A0A8J1U0U5"/>
<gene>
    <name evidence="1" type="ORF">OFUS_LOCUS26318</name>
</gene>
<name>A0A8J1U0U5_OWEFU</name>
<accession>A0A8J1U0U5</accession>
<dbReference type="InterPro" id="IPR019786">
    <property type="entry name" value="Zinc_finger_PHD-type_CS"/>
</dbReference>
<dbReference type="Pfam" id="PF00628">
    <property type="entry name" value="PHD"/>
    <property type="match status" value="1"/>
</dbReference>
<sequence>QVLDFPERKILRQNFVRDFGCNACVPVNFLANNEEIAAGHSRGRFISCRAYKWPVRSIPPKLKTLIYEACEIPDEFVDTGDDNNDVTSEVTEQVMHFLEREGVQWVRTWIERYQPLSSWSGDHVKDLRRKQRGSKRKQVAQPQACVDFASGSGLQSRCVDETVIEPEDGNKEASGSGLQSRCVEETVIEPEDGNKEDVATMAMAIIVSEQPVTNEDVNPYMAKICQDATVTDSRTPVGLGIFSNTRAAKPIQENKDRLWISKSDGDKRKDIINWVAGPIRLPDNRKLEVADLLAFRKISPRITSVFKLKNFRTLFTKAAWDRVAEFSKQISDGNNWYCGKCNKNVSKGPSIHCDGCLLWLHNKCANITKKSNVGKYFICEKCLQN</sequence>
<evidence type="ECO:0000313" key="2">
    <source>
        <dbReference type="Proteomes" id="UP000749559"/>
    </source>
</evidence>
<keyword evidence="2" id="KW-1185">Reference proteome</keyword>
<dbReference type="Proteomes" id="UP000749559">
    <property type="component" value="Unassembled WGS sequence"/>
</dbReference>
<dbReference type="SMART" id="SM00249">
    <property type="entry name" value="PHD"/>
    <property type="match status" value="1"/>
</dbReference>
<dbReference type="PROSITE" id="PS50016">
    <property type="entry name" value="ZF_PHD_2"/>
    <property type="match status" value="1"/>
</dbReference>